<dbReference type="AlphaFoldDB" id="A0A8K0S5Y7"/>
<dbReference type="EMBL" id="JAGPXF010000001">
    <property type="protein sequence ID" value="KAH7261738.1"/>
    <property type="molecule type" value="Genomic_DNA"/>
</dbReference>
<reference evidence="1" key="1">
    <citation type="journal article" date="2021" name="Nat. Commun.">
        <title>Genetic determinants of endophytism in the Arabidopsis root mycobiome.</title>
        <authorList>
            <person name="Mesny F."/>
            <person name="Miyauchi S."/>
            <person name="Thiergart T."/>
            <person name="Pickel B."/>
            <person name="Atanasova L."/>
            <person name="Karlsson M."/>
            <person name="Huettel B."/>
            <person name="Barry K.W."/>
            <person name="Haridas S."/>
            <person name="Chen C."/>
            <person name="Bauer D."/>
            <person name="Andreopoulos W."/>
            <person name="Pangilinan J."/>
            <person name="LaButti K."/>
            <person name="Riley R."/>
            <person name="Lipzen A."/>
            <person name="Clum A."/>
            <person name="Drula E."/>
            <person name="Henrissat B."/>
            <person name="Kohler A."/>
            <person name="Grigoriev I.V."/>
            <person name="Martin F.M."/>
            <person name="Hacquard S."/>
        </authorList>
    </citation>
    <scope>NUCLEOTIDE SEQUENCE</scope>
    <source>
        <strain evidence="1">MPI-SDFR-AT-0068</strain>
    </source>
</reference>
<dbReference type="OrthoDB" id="4636359at2759"/>
<comment type="caution">
    <text evidence="1">The sequence shown here is derived from an EMBL/GenBank/DDBJ whole genome shotgun (WGS) entry which is preliminary data.</text>
</comment>
<proteinExistence type="predicted"/>
<protein>
    <submittedName>
        <fullName evidence="1">Uncharacterized protein</fullName>
    </submittedName>
</protein>
<evidence type="ECO:0000313" key="2">
    <source>
        <dbReference type="Proteomes" id="UP000813427"/>
    </source>
</evidence>
<sequence>MAVAVTDPFGKLPSELRRQVLLLTDCKSSILRMIQASPIMLQEYLAQKKHIIRQVMAFEFDEQMIQDAMAIILLPIPRSTHWNKLSKRQSWPICEHILAWSESQLPDPIKEGNDDLLGQLNKLHSQLLVLVEDYITKATASFPPWEYLCLPHVQQPLTEGHLMFRGVKVTPRFNSANLTSLERKRFIKAFLLYELFCKISNASHASNMVRQYREVSYAEYEALGCVHNYVRSLYGAMFAQCNDGWLPSTSSEASLGSGLLFPDTYYFDAKSYSPNFEVCSLGITPRYDLGDSFSTTGLDYLTIFLGYNLADEDEREALMAQFEYIWGFESPIRSYKWDTTFTLLLTTKPTCKNGCESFMYKQLSLKRDEKLRHKIFQQRAWVFFDVNRFYPQESPERPNFPSESFLMEEDNKDYSKRPWSCNPKEERRFRRSQRWHDRRDRAGDSNVNAPNGGYFYYIRRYDEI</sequence>
<dbReference type="Proteomes" id="UP000813427">
    <property type="component" value="Unassembled WGS sequence"/>
</dbReference>
<keyword evidence="2" id="KW-1185">Reference proteome</keyword>
<name>A0A8K0S5Y7_9HYPO</name>
<organism evidence="1 2">
    <name type="scientific">Fusarium tricinctum</name>
    <dbReference type="NCBI Taxonomy" id="61284"/>
    <lineage>
        <taxon>Eukaryota</taxon>
        <taxon>Fungi</taxon>
        <taxon>Dikarya</taxon>
        <taxon>Ascomycota</taxon>
        <taxon>Pezizomycotina</taxon>
        <taxon>Sordariomycetes</taxon>
        <taxon>Hypocreomycetidae</taxon>
        <taxon>Hypocreales</taxon>
        <taxon>Nectriaceae</taxon>
        <taxon>Fusarium</taxon>
        <taxon>Fusarium tricinctum species complex</taxon>
    </lineage>
</organism>
<evidence type="ECO:0000313" key="1">
    <source>
        <dbReference type="EMBL" id="KAH7261738.1"/>
    </source>
</evidence>
<accession>A0A8K0S5Y7</accession>
<gene>
    <name evidence="1" type="ORF">BKA59DRAFT_550165</name>
</gene>